<dbReference type="Proteomes" id="UP000325438">
    <property type="component" value="Unassembled WGS sequence"/>
</dbReference>
<sequence>MNKRFKFIDLFAGLGGFHLAAASLGGECVFASELKPLLRELYHLNYGVKSEGDINLVDPRYIPEHDLLCAGFPCQPFSKAGGQKGWKDKTRGTLFFVIAQILELKRPRYVILENVANFFKHDEGNTYRQVISTLNELGYEVKSAKLSPHNFGVPQHRERMYIVASLDGVEGFEWPSTIAEKTHIKSILEDEPTDGKYLPHHVLDCLAVWQDFISRIPEEVSIPYYPLWSMEFGATYPIDRPIDKVKTKELWKYRGSFGVSLEGMSREKIYASLPSHALRPIGFPKWKISFIERNRNFYELHKEFLEGWLPSVQGFHSSLQKLEWNYKDGERDVWKHLVQVRASGLRIKRPDFSPALVAASDSQIPIVAWEKRYLTVRECARLQSMDDISLPGSIYDAYEALGNAVNVKLVSLILEKLVGVGEEEVEFLDGDSISSKHSLKASAVLERISVAGL</sequence>
<gene>
    <name evidence="9" type="primary">dcm</name>
    <name evidence="9" type="ORF">F0170_11475</name>
</gene>
<evidence type="ECO:0000256" key="2">
    <source>
        <dbReference type="ARBA" id="ARBA00022679"/>
    </source>
</evidence>
<dbReference type="Gene3D" id="3.90.120.10">
    <property type="entry name" value="DNA Methylase, subunit A, domain 2"/>
    <property type="match status" value="1"/>
</dbReference>
<dbReference type="AlphaFoldDB" id="A0A5N7JT26"/>
<evidence type="ECO:0000256" key="8">
    <source>
        <dbReference type="RuleBase" id="RU000417"/>
    </source>
</evidence>
<protein>
    <recommendedName>
        <fullName evidence="8">Cytosine-specific methyltransferase</fullName>
        <ecNumber evidence="8">2.1.1.37</ecNumber>
    </recommendedName>
</protein>
<keyword evidence="2 6" id="KW-0808">Transferase</keyword>
<evidence type="ECO:0000256" key="7">
    <source>
        <dbReference type="RuleBase" id="RU000416"/>
    </source>
</evidence>
<accession>A0A5N7JT26</accession>
<dbReference type="Gene3D" id="3.40.50.150">
    <property type="entry name" value="Vaccinia Virus protein VP39"/>
    <property type="match status" value="1"/>
</dbReference>
<evidence type="ECO:0000256" key="3">
    <source>
        <dbReference type="ARBA" id="ARBA00022691"/>
    </source>
</evidence>
<keyword evidence="4" id="KW-0680">Restriction system</keyword>
<dbReference type="EMBL" id="VUBA01000060">
    <property type="protein sequence ID" value="MPQ84554.1"/>
    <property type="molecule type" value="Genomic_DNA"/>
</dbReference>
<dbReference type="PANTHER" id="PTHR46098">
    <property type="entry name" value="TRNA (CYTOSINE(38)-C(5))-METHYLTRANSFERASE"/>
    <property type="match status" value="1"/>
</dbReference>
<comment type="caution">
    <text evidence="9">The sequence shown here is derived from an EMBL/GenBank/DDBJ whole genome shotgun (WGS) entry which is preliminary data.</text>
</comment>
<dbReference type="GO" id="GO:0003886">
    <property type="term" value="F:DNA (cytosine-5-)-methyltransferase activity"/>
    <property type="evidence" value="ECO:0007669"/>
    <property type="project" value="UniProtKB-EC"/>
</dbReference>
<dbReference type="PRINTS" id="PR00105">
    <property type="entry name" value="C5METTRFRASE"/>
</dbReference>
<dbReference type="SUPFAM" id="SSF53335">
    <property type="entry name" value="S-adenosyl-L-methionine-dependent methyltransferases"/>
    <property type="match status" value="1"/>
</dbReference>
<evidence type="ECO:0000313" key="9">
    <source>
        <dbReference type="EMBL" id="MPQ84554.1"/>
    </source>
</evidence>
<evidence type="ECO:0000256" key="6">
    <source>
        <dbReference type="PROSITE-ProRule" id="PRU01016"/>
    </source>
</evidence>
<dbReference type="GO" id="GO:0032259">
    <property type="term" value="P:methylation"/>
    <property type="evidence" value="ECO:0007669"/>
    <property type="project" value="UniProtKB-KW"/>
</dbReference>
<dbReference type="InterPro" id="IPR001525">
    <property type="entry name" value="C5_MeTfrase"/>
</dbReference>
<dbReference type="PROSITE" id="PS00094">
    <property type="entry name" value="C5_MTASE_1"/>
    <property type="match status" value="1"/>
</dbReference>
<dbReference type="PROSITE" id="PS51679">
    <property type="entry name" value="SAM_MT_C5"/>
    <property type="match status" value="1"/>
</dbReference>
<evidence type="ECO:0000256" key="5">
    <source>
        <dbReference type="ARBA" id="ARBA00047422"/>
    </source>
</evidence>
<dbReference type="Pfam" id="PF00145">
    <property type="entry name" value="DNA_methylase"/>
    <property type="match status" value="2"/>
</dbReference>
<feature type="active site" evidence="6">
    <location>
        <position position="74"/>
    </location>
</feature>
<keyword evidence="1 6" id="KW-0489">Methyltransferase</keyword>
<dbReference type="PANTHER" id="PTHR46098:SF1">
    <property type="entry name" value="TRNA (CYTOSINE(38)-C(5))-METHYLTRANSFERASE"/>
    <property type="match status" value="1"/>
</dbReference>
<evidence type="ECO:0000256" key="4">
    <source>
        <dbReference type="ARBA" id="ARBA00022747"/>
    </source>
</evidence>
<proteinExistence type="inferred from homology"/>
<comment type="similarity">
    <text evidence="6 7">Belongs to the class I-like SAM-binding methyltransferase superfamily. C5-methyltransferase family.</text>
</comment>
<name>A0A5N7JT26_9PSED</name>
<evidence type="ECO:0000313" key="10">
    <source>
        <dbReference type="Proteomes" id="UP000325438"/>
    </source>
</evidence>
<evidence type="ECO:0000256" key="1">
    <source>
        <dbReference type="ARBA" id="ARBA00022603"/>
    </source>
</evidence>
<dbReference type="InterPro" id="IPR050750">
    <property type="entry name" value="C5-MTase"/>
</dbReference>
<organism evidence="9 10">
    <name type="scientific">Pseudomonas kitaguniensis</name>
    <dbReference type="NCBI Taxonomy" id="2607908"/>
    <lineage>
        <taxon>Bacteria</taxon>
        <taxon>Pseudomonadati</taxon>
        <taxon>Pseudomonadota</taxon>
        <taxon>Gammaproteobacteria</taxon>
        <taxon>Pseudomonadales</taxon>
        <taxon>Pseudomonadaceae</taxon>
        <taxon>Pseudomonas</taxon>
    </lineage>
</organism>
<dbReference type="GO" id="GO:0009307">
    <property type="term" value="P:DNA restriction-modification system"/>
    <property type="evidence" value="ECO:0007669"/>
    <property type="project" value="UniProtKB-KW"/>
</dbReference>
<dbReference type="EC" id="2.1.1.37" evidence="8"/>
<dbReference type="InterPro" id="IPR018117">
    <property type="entry name" value="C5_DNA_meth_AS"/>
</dbReference>
<dbReference type="NCBIfam" id="TIGR00675">
    <property type="entry name" value="dcm"/>
    <property type="match status" value="1"/>
</dbReference>
<comment type="catalytic activity">
    <reaction evidence="5 8">
        <text>a 2'-deoxycytidine in DNA + S-adenosyl-L-methionine = a 5-methyl-2'-deoxycytidine in DNA + S-adenosyl-L-homocysteine + H(+)</text>
        <dbReference type="Rhea" id="RHEA:13681"/>
        <dbReference type="Rhea" id="RHEA-COMP:11369"/>
        <dbReference type="Rhea" id="RHEA-COMP:11370"/>
        <dbReference type="ChEBI" id="CHEBI:15378"/>
        <dbReference type="ChEBI" id="CHEBI:57856"/>
        <dbReference type="ChEBI" id="CHEBI:59789"/>
        <dbReference type="ChEBI" id="CHEBI:85452"/>
        <dbReference type="ChEBI" id="CHEBI:85454"/>
        <dbReference type="EC" id="2.1.1.37"/>
    </reaction>
</comment>
<dbReference type="InterPro" id="IPR029063">
    <property type="entry name" value="SAM-dependent_MTases_sf"/>
</dbReference>
<dbReference type="RefSeq" id="WP_152749415.1">
    <property type="nucleotide sequence ID" value="NZ_VUBA01000060.1"/>
</dbReference>
<reference evidence="9 10" key="1">
    <citation type="submission" date="2019-09" db="EMBL/GenBank/DDBJ databases">
        <title>The draft genomes of Allium pathogen Pseudomonas sp.</title>
        <authorList>
            <person name="Fujikawa T."/>
            <person name="Sawada H."/>
        </authorList>
    </citation>
    <scope>NUCLEOTIDE SEQUENCE [LARGE SCALE GENOMIC DNA]</scope>
    <source>
        <strain evidence="9 10">MAFF 730085</strain>
    </source>
</reference>
<keyword evidence="3 6" id="KW-0949">S-adenosyl-L-methionine</keyword>